<gene>
    <name evidence="1" type="ORF">MmTuc01_0608</name>
</gene>
<dbReference type="EMBL" id="CP004144">
    <property type="protein sequence ID" value="AGF96026.1"/>
    <property type="molecule type" value="Genomic_DNA"/>
</dbReference>
<name>M1PUZ2_METMZ</name>
<dbReference type="KEGG" id="mmaz:MmTuc01_0608"/>
<reference evidence="1 2" key="1">
    <citation type="journal article" date="2013" name="Genome Announc.">
        <title>Complete Genome of a Methanosarcina mazei Strain Isolated from Sediment Samples from an Amazonian Flooded Area.</title>
        <authorList>
            <person name="Assis das Gracas D."/>
            <person name="Thiago Juca Ramos R."/>
            <person name="Vieira Araujo A.C."/>
            <person name="Zahlouth R."/>
            <person name="Ribeiro Carneiro A."/>
            <person name="Souza Lopes T."/>
            <person name="Azevedo Barauna R."/>
            <person name="Azevedo V."/>
            <person name="Cruz Schneider M.P."/>
            <person name="Pellizari V.H."/>
            <person name="Silva A."/>
        </authorList>
    </citation>
    <scope>NUCLEOTIDE SEQUENCE [LARGE SCALE GENOMIC DNA]</scope>
    <source>
        <strain evidence="1 2">Tuc01</strain>
    </source>
</reference>
<protein>
    <submittedName>
        <fullName evidence="1">Uncharacterized protein</fullName>
    </submittedName>
</protein>
<evidence type="ECO:0000313" key="2">
    <source>
        <dbReference type="Proteomes" id="UP000011718"/>
    </source>
</evidence>
<organism evidence="1 2">
    <name type="scientific">Methanosarcina mazei Tuc01</name>
    <dbReference type="NCBI Taxonomy" id="1236903"/>
    <lineage>
        <taxon>Archaea</taxon>
        <taxon>Methanobacteriati</taxon>
        <taxon>Methanobacteriota</taxon>
        <taxon>Stenosarchaea group</taxon>
        <taxon>Methanomicrobia</taxon>
        <taxon>Methanosarcinales</taxon>
        <taxon>Methanosarcinaceae</taxon>
        <taxon>Methanosarcina</taxon>
    </lineage>
</organism>
<dbReference type="AlphaFoldDB" id="M1PUZ2"/>
<evidence type="ECO:0000313" key="1">
    <source>
        <dbReference type="EMBL" id="AGF96026.1"/>
    </source>
</evidence>
<dbReference type="BioCyc" id="MMAZ1236903:G139K-577-MONOMER"/>
<accession>M1PUZ2</accession>
<sequence>MKKPDLKREAENCFGIYQNIILKKYIKETKTLSERIGIKYACGK</sequence>
<dbReference type="Proteomes" id="UP000011718">
    <property type="component" value="Chromosome"/>
</dbReference>
<dbReference type="HOGENOM" id="CLU_3210757_0_0_2"/>
<proteinExistence type="predicted"/>